<dbReference type="SMART" id="SM00644">
    <property type="entry name" value="Ami_2"/>
    <property type="match status" value="1"/>
</dbReference>
<evidence type="ECO:0000259" key="2">
    <source>
        <dbReference type="SMART" id="SM00644"/>
    </source>
</evidence>
<organism evidence="3 4">
    <name type="scientific">Streptomyces virginiae</name>
    <name type="common">Streptomyces cinnamonensis</name>
    <dbReference type="NCBI Taxonomy" id="1961"/>
    <lineage>
        <taxon>Bacteria</taxon>
        <taxon>Bacillati</taxon>
        <taxon>Actinomycetota</taxon>
        <taxon>Actinomycetes</taxon>
        <taxon>Kitasatosporales</taxon>
        <taxon>Streptomycetaceae</taxon>
        <taxon>Streptomyces</taxon>
    </lineage>
</organism>
<dbReference type="InterPro" id="IPR036505">
    <property type="entry name" value="Amidase/PGRP_sf"/>
</dbReference>
<feature type="region of interest" description="Disordered" evidence="1">
    <location>
        <begin position="196"/>
        <end position="215"/>
    </location>
</feature>
<evidence type="ECO:0000313" key="3">
    <source>
        <dbReference type="EMBL" id="WUQ14163.1"/>
    </source>
</evidence>
<reference evidence="3" key="1">
    <citation type="submission" date="2022-10" db="EMBL/GenBank/DDBJ databases">
        <title>The complete genomes of actinobacterial strains from the NBC collection.</title>
        <authorList>
            <person name="Joergensen T.S."/>
            <person name="Alvarez Arevalo M."/>
            <person name="Sterndorff E.B."/>
            <person name="Faurdal D."/>
            <person name="Vuksanovic O."/>
            <person name="Mourched A.-S."/>
            <person name="Charusanti P."/>
            <person name="Shaw S."/>
            <person name="Blin K."/>
            <person name="Weber T."/>
        </authorList>
    </citation>
    <scope>NUCLEOTIDE SEQUENCE</scope>
    <source>
        <strain evidence="3">NBC_00248</strain>
    </source>
</reference>
<dbReference type="RefSeq" id="WP_328962980.1">
    <property type="nucleotide sequence ID" value="NZ_CP108090.1"/>
</dbReference>
<name>A0ABZ1TE73_STRVG</name>
<evidence type="ECO:0000313" key="4">
    <source>
        <dbReference type="Proteomes" id="UP001432039"/>
    </source>
</evidence>
<dbReference type="Gene3D" id="3.40.80.10">
    <property type="entry name" value="Peptidoglycan recognition protein-like"/>
    <property type="match status" value="1"/>
</dbReference>
<proteinExistence type="predicted"/>
<dbReference type="Proteomes" id="UP001432039">
    <property type="component" value="Chromosome"/>
</dbReference>
<dbReference type="EMBL" id="CP108090">
    <property type="protein sequence ID" value="WUQ14163.1"/>
    <property type="molecule type" value="Genomic_DNA"/>
</dbReference>
<keyword evidence="4" id="KW-1185">Reference proteome</keyword>
<sequence length="295" mass="32270">MATPMTADQLVAALRAEGVRYVEYRSWRTHNRNHKGRWGPVHGVYIHHTAGVSKTMADICYDGYAELPGPVCHGMLAKTAQLYLVGSGRANHAGGIAQNAFDAALNEEPIHPRPDAAEPIDGNVHFYGLEIENEGDGTDPFPADQYDQAVRWAAAHCRFHGWSADSVIGHKEATRRKVDPAFSMSQFRADVAERLSHAPSWSPGETPDSSEEDDMPTAQEIAAAVWDHQLPNLRPNGTPDGTKKAAYWWLIWQDVFQAQTLQAITDSKLKPAEIAAALADGTLKVTVTVAPTNTK</sequence>
<dbReference type="SUPFAM" id="SSF55846">
    <property type="entry name" value="N-acetylmuramoyl-L-alanine amidase-like"/>
    <property type="match status" value="1"/>
</dbReference>
<dbReference type="Pfam" id="PF01510">
    <property type="entry name" value="Amidase_2"/>
    <property type="match status" value="1"/>
</dbReference>
<dbReference type="InterPro" id="IPR002502">
    <property type="entry name" value="Amidase_domain"/>
</dbReference>
<accession>A0ABZ1TE73</accession>
<evidence type="ECO:0000256" key="1">
    <source>
        <dbReference type="SAM" id="MobiDB-lite"/>
    </source>
</evidence>
<protein>
    <submittedName>
        <fullName evidence="3">N-acetylmuramoyl-L-alanine amidase</fullName>
    </submittedName>
</protein>
<gene>
    <name evidence="3" type="ORF">OG517_23555</name>
</gene>
<feature type="domain" description="N-acetylmuramoyl-L-alanine amidase" evidence="2">
    <location>
        <begin position="27"/>
        <end position="181"/>
    </location>
</feature>